<accession>A0ABY7FWV3</accession>
<dbReference type="PANTHER" id="PTHR33395:SF22">
    <property type="entry name" value="REVERSE TRANSCRIPTASE DOMAIN-CONTAINING PROTEIN"/>
    <property type="match status" value="1"/>
</dbReference>
<keyword evidence="3" id="KW-1185">Reference proteome</keyword>
<dbReference type="Gene3D" id="3.60.10.10">
    <property type="entry name" value="Endonuclease/exonuclease/phosphatase"/>
    <property type="match status" value="1"/>
</dbReference>
<dbReference type="InterPro" id="IPR036691">
    <property type="entry name" value="Endo/exonu/phosph_ase_sf"/>
</dbReference>
<evidence type="ECO:0000259" key="1">
    <source>
        <dbReference type="Pfam" id="PF14529"/>
    </source>
</evidence>
<feature type="non-terminal residue" evidence="2">
    <location>
        <position position="550"/>
    </location>
</feature>
<gene>
    <name evidence="2" type="ORF">MAR_012179</name>
</gene>
<dbReference type="InterPro" id="IPR005135">
    <property type="entry name" value="Endo/exonuclease/phosphatase"/>
</dbReference>
<dbReference type="Pfam" id="PF14529">
    <property type="entry name" value="Exo_endo_phos_2"/>
    <property type="match status" value="1"/>
</dbReference>
<proteinExistence type="predicted"/>
<evidence type="ECO:0000313" key="2">
    <source>
        <dbReference type="EMBL" id="WAR26475.1"/>
    </source>
</evidence>
<dbReference type="SUPFAM" id="SSF56219">
    <property type="entry name" value="DNase I-like"/>
    <property type="match status" value="1"/>
</dbReference>
<dbReference type="EMBL" id="CP111025">
    <property type="protein sequence ID" value="WAR26475.1"/>
    <property type="molecule type" value="Genomic_DNA"/>
</dbReference>
<dbReference type="PANTHER" id="PTHR33395">
    <property type="entry name" value="TRANSCRIPTASE, PUTATIVE-RELATED-RELATED"/>
    <property type="match status" value="1"/>
</dbReference>
<feature type="domain" description="Endonuclease/exonuclease/phosphatase" evidence="1">
    <location>
        <begin position="5"/>
        <end position="92"/>
    </location>
</feature>
<name>A0ABY7FWV3_MYAAR</name>
<sequence length="550" mass="64606">LTFDHLVILGDFNFPEIDWSTWTVHRNETHPAFSFVECLRDNFLNQHVQGVTRYRQGQDPSCLDLLLTDNQTEVENLTLSSKLGASDHISIICEIPCVVNKDRKPVNKVNFFKGDYVKIKNYLSRVNWKEMADMNVEDSWSFLLRHMDFCVESYIPECNTKRGCKKPKWMDYYCVRKVKKKYHAWKRYTYSRSYRDYQSYCKIRNSTTKAIRFSRRKYQKGVAESSKTSQKSFWSFVKGETNTRSGIGDLRDKNGNIATEIKDKANILNDFFASVFTREDNSEIPNFEDKLEKENFISDIIVSPQLVLKLLKALNASKACGPDNCHPFFLKQCAEEIYIPLSEIFQKSLQEDIDRLCQWSKDWLLKFNIKKCKIVSFGNEKFYNDYNMIDENGNSLVRSHLDYGNLIYFPYTKKCKQVLENAQRRATRLIPEFRGLSYQERLKELNLPTLDYRRKRFDMIQVFKIIHEVDDINASVFFNFADNSGTRGHCLKLAMPKAHKSIRLNSFGHRTISIWNGLPHNIVTCSTVNSFKSQLDKLWAHKRFDLSDVY</sequence>
<organism evidence="2 3">
    <name type="scientific">Mya arenaria</name>
    <name type="common">Soft-shell clam</name>
    <dbReference type="NCBI Taxonomy" id="6604"/>
    <lineage>
        <taxon>Eukaryota</taxon>
        <taxon>Metazoa</taxon>
        <taxon>Spiralia</taxon>
        <taxon>Lophotrochozoa</taxon>
        <taxon>Mollusca</taxon>
        <taxon>Bivalvia</taxon>
        <taxon>Autobranchia</taxon>
        <taxon>Heteroconchia</taxon>
        <taxon>Euheterodonta</taxon>
        <taxon>Imparidentia</taxon>
        <taxon>Neoheterodontei</taxon>
        <taxon>Myida</taxon>
        <taxon>Myoidea</taxon>
        <taxon>Myidae</taxon>
        <taxon>Mya</taxon>
    </lineage>
</organism>
<reference evidence="2" key="1">
    <citation type="submission" date="2022-11" db="EMBL/GenBank/DDBJ databases">
        <title>Centuries of genome instability and evolution in soft-shell clam transmissible cancer (bioRxiv).</title>
        <authorList>
            <person name="Hart S.F.M."/>
            <person name="Yonemitsu M.A."/>
            <person name="Giersch R.M."/>
            <person name="Beal B.F."/>
            <person name="Arriagada G."/>
            <person name="Davis B.W."/>
            <person name="Ostrander E.A."/>
            <person name="Goff S.P."/>
            <person name="Metzger M.J."/>
        </authorList>
    </citation>
    <scope>NUCLEOTIDE SEQUENCE</scope>
    <source>
        <strain evidence="2">MELC-2E11</strain>
        <tissue evidence="2">Siphon/mantle</tissue>
    </source>
</reference>
<protein>
    <recommendedName>
        <fullName evidence="1">Endonuclease/exonuclease/phosphatase domain-containing protein</fullName>
    </recommendedName>
</protein>
<evidence type="ECO:0000313" key="3">
    <source>
        <dbReference type="Proteomes" id="UP001164746"/>
    </source>
</evidence>
<dbReference type="Proteomes" id="UP001164746">
    <property type="component" value="Chromosome 14"/>
</dbReference>